<gene>
    <name evidence="2" type="ORF">GCM10011534_12990</name>
</gene>
<reference evidence="2" key="1">
    <citation type="journal article" date="2014" name="Int. J. Syst. Evol. Microbiol.">
        <title>Complete genome sequence of Corynebacterium casei LMG S-19264T (=DSM 44701T), isolated from a smear-ripened cheese.</title>
        <authorList>
            <consortium name="US DOE Joint Genome Institute (JGI-PGF)"/>
            <person name="Walter F."/>
            <person name="Albersmeier A."/>
            <person name="Kalinowski J."/>
            <person name="Ruckert C."/>
        </authorList>
    </citation>
    <scope>NUCLEOTIDE SEQUENCE</scope>
    <source>
        <strain evidence="2">CGMCC 1.6293</strain>
    </source>
</reference>
<dbReference type="Proteomes" id="UP000649829">
    <property type="component" value="Unassembled WGS sequence"/>
</dbReference>
<dbReference type="RefSeq" id="WP_028286145.1">
    <property type="nucleotide sequence ID" value="NZ_BMLF01000001.1"/>
</dbReference>
<organism evidence="2 3">
    <name type="scientific">Pseudooceanicola nanhaiensis</name>
    <dbReference type="NCBI Taxonomy" id="375761"/>
    <lineage>
        <taxon>Bacteria</taxon>
        <taxon>Pseudomonadati</taxon>
        <taxon>Pseudomonadota</taxon>
        <taxon>Alphaproteobacteria</taxon>
        <taxon>Rhodobacterales</taxon>
        <taxon>Paracoccaceae</taxon>
        <taxon>Pseudooceanicola</taxon>
    </lineage>
</organism>
<keyword evidence="3" id="KW-1185">Reference proteome</keyword>
<name>A0A917SPD9_9RHOB</name>
<dbReference type="AlphaFoldDB" id="A0A917SPD9"/>
<protein>
    <submittedName>
        <fullName evidence="2">Uncharacterized protein</fullName>
    </submittedName>
</protein>
<evidence type="ECO:0000313" key="3">
    <source>
        <dbReference type="Proteomes" id="UP000649829"/>
    </source>
</evidence>
<sequence>MPLSPSRLRGLCGAVVLFLAAGAALAGGMPAPAGPAPAAPGPGILAVAGTAEALRPVASRRAEGEIVLRYPNGCFLLYTDEGALIGEGAACLRVQTEGAEAAIRPYLAARPALPDSSAAAYAGTGKVGASPVNGQLVRTRSGGYTLRIAGGEGVCTGTLRVEPDATRAQRIPISCNTGVRGTAYVIRDPWGIKVSLMLTNGLGGLVRLI</sequence>
<dbReference type="EMBL" id="BMLF01000001">
    <property type="protein sequence ID" value="GGL92213.1"/>
    <property type="molecule type" value="Genomic_DNA"/>
</dbReference>
<comment type="caution">
    <text evidence="2">The sequence shown here is derived from an EMBL/GenBank/DDBJ whole genome shotgun (WGS) entry which is preliminary data.</text>
</comment>
<evidence type="ECO:0000256" key="1">
    <source>
        <dbReference type="SAM" id="SignalP"/>
    </source>
</evidence>
<feature type="signal peptide" evidence="1">
    <location>
        <begin position="1"/>
        <end position="26"/>
    </location>
</feature>
<accession>A0A917SPD9</accession>
<feature type="chain" id="PRO_5037574433" evidence="1">
    <location>
        <begin position="27"/>
        <end position="209"/>
    </location>
</feature>
<proteinExistence type="predicted"/>
<evidence type="ECO:0000313" key="2">
    <source>
        <dbReference type="EMBL" id="GGL92213.1"/>
    </source>
</evidence>
<reference evidence="2" key="2">
    <citation type="submission" date="2020-09" db="EMBL/GenBank/DDBJ databases">
        <authorList>
            <person name="Sun Q."/>
            <person name="Zhou Y."/>
        </authorList>
    </citation>
    <scope>NUCLEOTIDE SEQUENCE</scope>
    <source>
        <strain evidence="2">CGMCC 1.6293</strain>
    </source>
</reference>
<keyword evidence="1" id="KW-0732">Signal</keyword>